<dbReference type="InterPro" id="IPR003439">
    <property type="entry name" value="ABC_transporter-like_ATP-bd"/>
</dbReference>
<dbReference type="SUPFAM" id="SSF52540">
    <property type="entry name" value="P-loop containing nucleoside triphosphate hydrolases"/>
    <property type="match status" value="1"/>
</dbReference>
<gene>
    <name evidence="4" type="ORF">I8751_10980</name>
</gene>
<dbReference type="GO" id="GO:0005524">
    <property type="term" value="F:ATP binding"/>
    <property type="evidence" value="ECO:0007669"/>
    <property type="project" value="UniProtKB-KW"/>
</dbReference>
<dbReference type="EMBL" id="JAECZB010000021">
    <property type="protein sequence ID" value="MBH8552882.1"/>
    <property type="molecule type" value="Genomic_DNA"/>
</dbReference>
<dbReference type="Proteomes" id="UP000599391">
    <property type="component" value="Unassembled WGS sequence"/>
</dbReference>
<keyword evidence="5" id="KW-1185">Reference proteome</keyword>
<dbReference type="PROSITE" id="PS50893">
    <property type="entry name" value="ABC_TRANSPORTER_2"/>
    <property type="match status" value="1"/>
</dbReference>
<dbReference type="InterPro" id="IPR003593">
    <property type="entry name" value="AAA+_ATPase"/>
</dbReference>
<accession>A0A8J7HC48</accession>
<protein>
    <submittedName>
        <fullName evidence="4">ABC transporter ATP-binding protein</fullName>
    </submittedName>
</protein>
<proteinExistence type="predicted"/>
<feature type="domain" description="ABC transporter" evidence="3">
    <location>
        <begin position="2"/>
        <end position="229"/>
    </location>
</feature>
<evidence type="ECO:0000259" key="3">
    <source>
        <dbReference type="PROSITE" id="PS50893"/>
    </source>
</evidence>
<keyword evidence="1" id="KW-0547">Nucleotide-binding</keyword>
<evidence type="ECO:0000313" key="5">
    <source>
        <dbReference type="Proteomes" id="UP000599391"/>
    </source>
</evidence>
<dbReference type="RefSeq" id="WP_214439183.1">
    <property type="nucleotide sequence ID" value="NZ_JAECZB010000021.1"/>
</dbReference>
<dbReference type="PROSITE" id="PS00211">
    <property type="entry name" value="ABC_TRANSPORTER_1"/>
    <property type="match status" value="1"/>
</dbReference>
<reference evidence="4 5" key="1">
    <citation type="journal article" date="2021" name="Int. J. Syst. Evol. Microbiol.">
        <title>Amazonocrinis nigriterrae gen. nov., sp. nov., Atlanticothrix silvestris gen. nov., sp. nov. and Dendronalium phyllosphericum gen. nov., sp. nov., nostocacean cyanobacteria from Brazilian environments.</title>
        <authorList>
            <person name="Alvarenga D.O."/>
            <person name="Andreote A.P.D."/>
            <person name="Branco L.H.Z."/>
            <person name="Delbaje E."/>
            <person name="Cruz R.B."/>
            <person name="Varani A.M."/>
            <person name="Fiore M.F."/>
        </authorList>
    </citation>
    <scope>NUCLEOTIDE SEQUENCE [LARGE SCALE GENOMIC DNA]</scope>
    <source>
        <strain evidence="4 5">CENA357</strain>
    </source>
</reference>
<dbReference type="PANTHER" id="PTHR43582:SF2">
    <property type="entry name" value="LINEARMYCIN RESISTANCE ATP-BINDING PROTEIN LNRL"/>
    <property type="match status" value="1"/>
</dbReference>
<evidence type="ECO:0000256" key="2">
    <source>
        <dbReference type="ARBA" id="ARBA00022840"/>
    </source>
</evidence>
<dbReference type="GO" id="GO:0016887">
    <property type="term" value="F:ATP hydrolysis activity"/>
    <property type="evidence" value="ECO:0007669"/>
    <property type="project" value="InterPro"/>
</dbReference>
<evidence type="ECO:0000256" key="1">
    <source>
        <dbReference type="ARBA" id="ARBA00022741"/>
    </source>
</evidence>
<comment type="caution">
    <text evidence="4">The sequence shown here is derived from an EMBL/GenBank/DDBJ whole genome shotgun (WGS) entry which is preliminary data.</text>
</comment>
<dbReference type="AlphaFoldDB" id="A0A8J7HC48"/>
<dbReference type="Pfam" id="PF00005">
    <property type="entry name" value="ABC_tran"/>
    <property type="match status" value="1"/>
</dbReference>
<organism evidence="4 5">
    <name type="scientific">Atlanticothrix silvestris CENA357</name>
    <dbReference type="NCBI Taxonomy" id="1725252"/>
    <lineage>
        <taxon>Bacteria</taxon>
        <taxon>Bacillati</taxon>
        <taxon>Cyanobacteriota</taxon>
        <taxon>Cyanophyceae</taxon>
        <taxon>Nostocales</taxon>
        <taxon>Nodulariaceae</taxon>
        <taxon>Atlanticothrix</taxon>
        <taxon>Atlanticothrix silvestris</taxon>
    </lineage>
</organism>
<dbReference type="Gene3D" id="3.40.50.300">
    <property type="entry name" value="P-loop containing nucleotide triphosphate hydrolases"/>
    <property type="match status" value="1"/>
</dbReference>
<evidence type="ECO:0000313" key="4">
    <source>
        <dbReference type="EMBL" id="MBH8552882.1"/>
    </source>
</evidence>
<dbReference type="InterPro" id="IPR017871">
    <property type="entry name" value="ABC_transporter-like_CS"/>
</dbReference>
<dbReference type="SMART" id="SM00382">
    <property type="entry name" value="AAA"/>
    <property type="match status" value="1"/>
</dbReference>
<dbReference type="PANTHER" id="PTHR43582">
    <property type="entry name" value="LINEARMYCIN RESISTANCE ATP-BINDING PROTEIN LNRL"/>
    <property type="match status" value="1"/>
</dbReference>
<name>A0A8J7HC48_9CYAN</name>
<keyword evidence="2 4" id="KW-0067">ATP-binding</keyword>
<dbReference type="InterPro" id="IPR027417">
    <property type="entry name" value="P-loop_NTPase"/>
</dbReference>
<sequence length="294" mass="32991">MLKINKLNKSYKNIKVLQNLTLHIDSGEIYGLLGANGAGKTTTINIICNLLKADSGNVQINDQPVSAASKKIIGIAPQENLLYKTLTCEENLKFFADIYGLDRETRQKQVQKTLAAVNLLARAKSPVENLSGGMRRRLNIAVALVHQPKLVILDEPTTGLDIEARYEIWELIRELKNQGITILLTTHLLDEAERLCQRIGILKNGRILAEGSLAELRNLIPAQEIVVVQTAQENEAIARAKIYGFTHRYYGNDLAFWLPETLELKEIISRFEGIAIDSIARQPVRLEHIYMEVT</sequence>
<dbReference type="CDD" id="cd03263">
    <property type="entry name" value="ABC_subfamily_A"/>
    <property type="match status" value="1"/>
</dbReference>